<protein>
    <submittedName>
        <fullName evidence="1">Uncharacterized protein</fullName>
    </submittedName>
</protein>
<dbReference type="EMBL" id="BLAL01000281">
    <property type="protein sequence ID" value="GES99408.1"/>
    <property type="molecule type" value="Genomic_DNA"/>
</dbReference>
<sequence>MSYPKMIMHDNFIHSSVIKKPDPGQTKFCNNNLQSGWTDYDNDNTSMGNPIVVLTQRCSCGNNDILQKKCKISSGGLGLKIGLNRQGFRNAMLTIGLPSCLVKQINDRVKKDENGNETMIRQENLAVLIGILEVVVLLDIVIDGGLDNNKTLRREKIKFQKMEALFTL</sequence>
<evidence type="ECO:0000313" key="1">
    <source>
        <dbReference type="EMBL" id="GES99408.1"/>
    </source>
</evidence>
<evidence type="ECO:0000313" key="2">
    <source>
        <dbReference type="Proteomes" id="UP000615446"/>
    </source>
</evidence>
<organism evidence="1 2">
    <name type="scientific">Rhizophagus clarus</name>
    <dbReference type="NCBI Taxonomy" id="94130"/>
    <lineage>
        <taxon>Eukaryota</taxon>
        <taxon>Fungi</taxon>
        <taxon>Fungi incertae sedis</taxon>
        <taxon>Mucoromycota</taxon>
        <taxon>Glomeromycotina</taxon>
        <taxon>Glomeromycetes</taxon>
        <taxon>Glomerales</taxon>
        <taxon>Glomeraceae</taxon>
        <taxon>Rhizophagus</taxon>
    </lineage>
</organism>
<accession>A0A8H3R0Y8</accession>
<gene>
    <name evidence="1" type="ORF">RCL2_002591300</name>
</gene>
<reference evidence="1" key="1">
    <citation type="submission" date="2019-10" db="EMBL/GenBank/DDBJ databases">
        <title>Conservation and host-specific expression of non-tandemly repeated heterogenous ribosome RNA gene in arbuscular mycorrhizal fungi.</title>
        <authorList>
            <person name="Maeda T."/>
            <person name="Kobayashi Y."/>
            <person name="Nakagawa T."/>
            <person name="Ezawa T."/>
            <person name="Yamaguchi K."/>
            <person name="Bino T."/>
            <person name="Nishimoto Y."/>
            <person name="Shigenobu S."/>
            <person name="Kawaguchi M."/>
        </authorList>
    </citation>
    <scope>NUCLEOTIDE SEQUENCE</scope>
    <source>
        <strain evidence="1">HR1</strain>
    </source>
</reference>
<name>A0A8H3R0Y8_9GLOM</name>
<dbReference type="Proteomes" id="UP000615446">
    <property type="component" value="Unassembled WGS sequence"/>
</dbReference>
<comment type="caution">
    <text evidence="1">The sequence shown here is derived from an EMBL/GenBank/DDBJ whole genome shotgun (WGS) entry which is preliminary data.</text>
</comment>
<dbReference type="AlphaFoldDB" id="A0A8H3R0Y8"/>
<proteinExistence type="predicted"/>